<dbReference type="PANTHER" id="PTHR34001:SF3">
    <property type="entry name" value="BLL7405 PROTEIN"/>
    <property type="match status" value="1"/>
</dbReference>
<feature type="domain" description="Outer membrane protein beta-barrel" evidence="8">
    <location>
        <begin position="386"/>
        <end position="495"/>
    </location>
</feature>
<feature type="compositionally biased region" description="Low complexity" evidence="6">
    <location>
        <begin position="331"/>
        <end position="345"/>
    </location>
</feature>
<dbReference type="PANTHER" id="PTHR34001">
    <property type="entry name" value="BLL7405 PROTEIN"/>
    <property type="match status" value="1"/>
</dbReference>
<dbReference type="Pfam" id="PF13505">
    <property type="entry name" value="OMP_b-brl"/>
    <property type="match status" value="1"/>
</dbReference>
<feature type="compositionally biased region" description="Low complexity" evidence="6">
    <location>
        <begin position="215"/>
        <end position="229"/>
    </location>
</feature>
<comment type="similarity">
    <text evidence="5">Belongs to the Omp25/RopB family.</text>
</comment>
<evidence type="ECO:0000313" key="10">
    <source>
        <dbReference type="Proteomes" id="UP001056980"/>
    </source>
</evidence>
<evidence type="ECO:0000256" key="4">
    <source>
        <dbReference type="ARBA" id="ARBA00023237"/>
    </source>
</evidence>
<keyword evidence="2 7" id="KW-0732">Signal</keyword>
<proteinExistence type="inferred from homology"/>
<dbReference type="EMBL" id="CP083444">
    <property type="protein sequence ID" value="USP02692.1"/>
    <property type="molecule type" value="Genomic_DNA"/>
</dbReference>
<dbReference type="Gene3D" id="2.40.160.20">
    <property type="match status" value="1"/>
</dbReference>
<dbReference type="GO" id="GO:0006811">
    <property type="term" value="P:monoatomic ion transport"/>
    <property type="evidence" value="ECO:0007669"/>
    <property type="project" value="UniProtKB-KW"/>
</dbReference>
<feature type="signal peptide" evidence="7">
    <location>
        <begin position="1"/>
        <end position="22"/>
    </location>
</feature>
<feature type="region of interest" description="Disordered" evidence="6">
    <location>
        <begin position="140"/>
        <end position="345"/>
    </location>
</feature>
<feature type="compositionally biased region" description="Low complexity" evidence="6">
    <location>
        <begin position="300"/>
        <end position="310"/>
    </location>
</feature>
<evidence type="ECO:0000256" key="1">
    <source>
        <dbReference type="ARBA" id="ARBA00004442"/>
    </source>
</evidence>
<name>A0A9Q8YXW5_BARTA</name>
<evidence type="ECO:0000256" key="7">
    <source>
        <dbReference type="SAM" id="SignalP"/>
    </source>
</evidence>
<evidence type="ECO:0000313" key="9">
    <source>
        <dbReference type="EMBL" id="USP02692.1"/>
    </source>
</evidence>
<organism evidence="9 10">
    <name type="scientific">Bartonella taylorii</name>
    <dbReference type="NCBI Taxonomy" id="33046"/>
    <lineage>
        <taxon>Bacteria</taxon>
        <taxon>Pseudomonadati</taxon>
        <taxon>Pseudomonadota</taxon>
        <taxon>Alphaproteobacteria</taxon>
        <taxon>Hyphomicrobiales</taxon>
        <taxon>Bartonellaceae</taxon>
        <taxon>Bartonella</taxon>
    </lineage>
</organism>
<evidence type="ECO:0000256" key="2">
    <source>
        <dbReference type="ARBA" id="ARBA00022729"/>
    </source>
</evidence>
<sequence>MNTKRLITASIFALISASAAQAADVMVPHQPTTPASSAFVAPTFTWSGFYLGGQVGGFSSKTDMSIIGKHKTVPLNKDLSPKLSGFEGGLYAGSNIDLGDSFIFGIDTDLMWSGQKHTKTITIGASDNAAVDNLIVRSRRSVQSASGGTPSPSPSGSSSTVTLPPQQKASSSESSSSTQTARSASPQQTPAQPTATVRPEVQAATVMQPAASKLTSSTSGTSVAGSSSTPKQTVTATPAAQPGEPAKAEASASKGPLQLTQSSTTPIASTTSPANGAGGGARGQNSAHHGTGHGADKNPHGSGSHPHVGGANPHASNPHGANPHSSNPHVGQKVAGHGAQGAQAADKNATNVYGIEQVKQEIAALSLEQGREVESLSHTLKQNWAGATRVRIGFAADRFMPYIAGGIAYTQLQDTLSISFKKGDGRVVSSKNLTDETKTMIGYTLGGGVDFAMLDNVIVRAEYRYSDFGKKKFAREKLEIRYKTNDFRVGVAYKF</sequence>
<reference evidence="9" key="1">
    <citation type="journal article" date="2022" name="Proc. Natl. Acad. Sci. U.S.A.">
        <title>Identification of the Bartonella autotransporter CFA as a protective antigen and hypervariable target of neutralizing antibodies in mice.</title>
        <authorList>
            <person name="Siewert L.K."/>
            <person name="Korotaev A."/>
            <person name="Sedzicki J."/>
            <person name="Fromm K."/>
            <person name="Pinschewer D.D."/>
            <person name="Dehio C."/>
        </authorList>
    </citation>
    <scope>NUCLEOTIDE SEQUENCE</scope>
    <source>
        <strain evidence="9">IBS296</strain>
    </source>
</reference>
<keyword evidence="3" id="KW-0472">Membrane</keyword>
<feature type="compositionally biased region" description="Low complexity" evidence="6">
    <location>
        <begin position="144"/>
        <end position="189"/>
    </location>
</feature>
<evidence type="ECO:0000256" key="6">
    <source>
        <dbReference type="SAM" id="MobiDB-lite"/>
    </source>
</evidence>
<dbReference type="InterPro" id="IPR027385">
    <property type="entry name" value="Beta-barrel_OMP"/>
</dbReference>
<dbReference type="InterPro" id="IPR051692">
    <property type="entry name" value="OMP-like"/>
</dbReference>
<protein>
    <submittedName>
        <fullName evidence="9">Outer membrane beta-barrel protein</fullName>
    </submittedName>
</protein>
<gene>
    <name evidence="9" type="ORF">LAJ60_07460</name>
</gene>
<evidence type="ECO:0000256" key="3">
    <source>
        <dbReference type="ARBA" id="ARBA00023136"/>
    </source>
</evidence>
<dbReference type="InterPro" id="IPR011250">
    <property type="entry name" value="OMP/PagP_B-barrel"/>
</dbReference>
<accession>A0A9Q8YXW5</accession>
<dbReference type="KEGG" id="btay:LAJ60_07460"/>
<keyword evidence="4" id="KW-0998">Cell outer membrane</keyword>
<dbReference type="GO" id="GO:0046930">
    <property type="term" value="C:pore complex"/>
    <property type="evidence" value="ECO:0007669"/>
    <property type="project" value="UniProtKB-KW"/>
</dbReference>
<dbReference type="GO" id="GO:0009279">
    <property type="term" value="C:cell outer membrane"/>
    <property type="evidence" value="ECO:0007669"/>
    <property type="project" value="UniProtKB-SubCell"/>
</dbReference>
<evidence type="ECO:0000259" key="8">
    <source>
        <dbReference type="Pfam" id="PF13505"/>
    </source>
</evidence>
<dbReference type="GO" id="GO:0015288">
    <property type="term" value="F:porin activity"/>
    <property type="evidence" value="ECO:0007669"/>
    <property type="project" value="UniProtKB-KW"/>
</dbReference>
<dbReference type="RefSeq" id="WP_252619439.1">
    <property type="nucleotide sequence ID" value="NZ_CP083444.1"/>
</dbReference>
<feature type="compositionally biased region" description="Low complexity" evidence="6">
    <location>
        <begin position="262"/>
        <end position="275"/>
    </location>
</feature>
<feature type="chain" id="PRO_5046181262" evidence="7">
    <location>
        <begin position="23"/>
        <end position="495"/>
    </location>
</feature>
<dbReference type="AlphaFoldDB" id="A0A9Q8YXW5"/>
<dbReference type="Proteomes" id="UP001056980">
    <property type="component" value="Chromosome"/>
</dbReference>
<dbReference type="SUPFAM" id="SSF56925">
    <property type="entry name" value="OMPA-like"/>
    <property type="match status" value="2"/>
</dbReference>
<evidence type="ECO:0000256" key="5">
    <source>
        <dbReference type="ARBA" id="ARBA00038306"/>
    </source>
</evidence>
<comment type="subcellular location">
    <subcellularLocation>
        <location evidence="1">Cell outer membrane</location>
    </subcellularLocation>
</comment>